<name>A0A840EWR2_9ACTN</name>
<gene>
    <name evidence="3" type="ORF">BKA16_001295</name>
</gene>
<dbReference type="EMBL" id="JACIFP010000001">
    <property type="protein sequence ID" value="MBB4134743.1"/>
    <property type="molecule type" value="Genomic_DNA"/>
</dbReference>
<dbReference type="CDD" id="cd00085">
    <property type="entry name" value="HNHc"/>
    <property type="match status" value="1"/>
</dbReference>
<proteinExistence type="predicted"/>
<keyword evidence="3" id="KW-0540">Nuclease</keyword>
<feature type="region of interest" description="Disordered" evidence="1">
    <location>
        <begin position="74"/>
        <end position="99"/>
    </location>
</feature>
<evidence type="ECO:0000313" key="3">
    <source>
        <dbReference type="EMBL" id="MBB4134743.1"/>
    </source>
</evidence>
<dbReference type="SMART" id="SM00507">
    <property type="entry name" value="HNHc"/>
    <property type="match status" value="1"/>
</dbReference>
<feature type="compositionally biased region" description="Basic residues" evidence="1">
    <location>
        <begin position="80"/>
        <end position="89"/>
    </location>
</feature>
<feature type="compositionally biased region" description="Basic and acidic residues" evidence="1">
    <location>
        <begin position="90"/>
        <end position="99"/>
    </location>
</feature>
<accession>A0A840EWR2</accession>
<reference evidence="3 4" key="1">
    <citation type="submission" date="2020-08" db="EMBL/GenBank/DDBJ databases">
        <title>Sequencing the genomes of 1000 actinobacteria strains.</title>
        <authorList>
            <person name="Klenk H.-P."/>
        </authorList>
    </citation>
    <scope>NUCLEOTIDE SEQUENCE [LARGE SCALE GENOMIC DNA]</scope>
    <source>
        <strain evidence="3 4">DSM 45298</strain>
    </source>
</reference>
<dbReference type="Gene3D" id="1.10.30.50">
    <property type="match status" value="1"/>
</dbReference>
<dbReference type="GO" id="GO:0003676">
    <property type="term" value="F:nucleic acid binding"/>
    <property type="evidence" value="ECO:0007669"/>
    <property type="project" value="InterPro"/>
</dbReference>
<dbReference type="RefSeq" id="WP_183369872.1">
    <property type="nucleotide sequence ID" value="NZ_BAABHL010000083.1"/>
</dbReference>
<organism evidence="3 4">
    <name type="scientific">Gordonia humi</name>
    <dbReference type="NCBI Taxonomy" id="686429"/>
    <lineage>
        <taxon>Bacteria</taxon>
        <taxon>Bacillati</taxon>
        <taxon>Actinomycetota</taxon>
        <taxon>Actinomycetes</taxon>
        <taxon>Mycobacteriales</taxon>
        <taxon>Gordoniaceae</taxon>
        <taxon>Gordonia</taxon>
    </lineage>
</organism>
<comment type="caution">
    <text evidence="3">The sequence shown here is derived from an EMBL/GenBank/DDBJ whole genome shotgun (WGS) entry which is preliminary data.</text>
</comment>
<dbReference type="InterPro" id="IPR003615">
    <property type="entry name" value="HNH_nuc"/>
</dbReference>
<evidence type="ECO:0000259" key="2">
    <source>
        <dbReference type="SMART" id="SM00507"/>
    </source>
</evidence>
<dbReference type="GO" id="GO:0004519">
    <property type="term" value="F:endonuclease activity"/>
    <property type="evidence" value="ECO:0007669"/>
    <property type="project" value="UniProtKB-KW"/>
</dbReference>
<dbReference type="Pfam" id="PF01844">
    <property type="entry name" value="HNH"/>
    <property type="match status" value="1"/>
</dbReference>
<sequence length="99" mass="10919">MAWTNGDSRTSSTAWRAIRKQAIARDGNRCTDCGVHGDDMRLECDHIVPVAEGGTDTLENARMLCITCHAVKTRAESNRGRARRAARGHRPPEKHPGLL</sequence>
<evidence type="ECO:0000256" key="1">
    <source>
        <dbReference type="SAM" id="MobiDB-lite"/>
    </source>
</evidence>
<feature type="domain" description="HNH nuclease" evidence="2">
    <location>
        <begin position="17"/>
        <end position="70"/>
    </location>
</feature>
<dbReference type="Proteomes" id="UP000551501">
    <property type="component" value="Unassembled WGS sequence"/>
</dbReference>
<evidence type="ECO:0000313" key="4">
    <source>
        <dbReference type="Proteomes" id="UP000551501"/>
    </source>
</evidence>
<keyword evidence="3" id="KW-0378">Hydrolase</keyword>
<protein>
    <submittedName>
        <fullName evidence="3">5-methylcytosine-specific restriction endonuclease McrA</fullName>
    </submittedName>
</protein>
<dbReference type="GO" id="GO:0008270">
    <property type="term" value="F:zinc ion binding"/>
    <property type="evidence" value="ECO:0007669"/>
    <property type="project" value="InterPro"/>
</dbReference>
<keyword evidence="3" id="KW-0255">Endonuclease</keyword>
<dbReference type="AlphaFoldDB" id="A0A840EWR2"/>
<keyword evidence="4" id="KW-1185">Reference proteome</keyword>
<dbReference type="InterPro" id="IPR002711">
    <property type="entry name" value="HNH"/>
</dbReference>